<feature type="region of interest" description="Disordered" evidence="2">
    <location>
        <begin position="75"/>
        <end position="103"/>
    </location>
</feature>
<accession>A0A830HQS8</accession>
<evidence type="ECO:0000256" key="1">
    <source>
        <dbReference type="SAM" id="Coils"/>
    </source>
</evidence>
<dbReference type="AlphaFoldDB" id="A0A830HQS8"/>
<evidence type="ECO:0000256" key="2">
    <source>
        <dbReference type="SAM" id="MobiDB-lite"/>
    </source>
</evidence>
<feature type="compositionally biased region" description="Pro residues" evidence="2">
    <location>
        <begin position="409"/>
        <end position="418"/>
    </location>
</feature>
<comment type="caution">
    <text evidence="3">The sequence shown here is derived from an EMBL/GenBank/DDBJ whole genome shotgun (WGS) entry which is preliminary data.</text>
</comment>
<name>A0A830HQS8_9CHLO</name>
<keyword evidence="4" id="KW-1185">Reference proteome</keyword>
<protein>
    <submittedName>
        <fullName evidence="3">Uncharacterized protein</fullName>
    </submittedName>
</protein>
<dbReference type="Gene3D" id="1.20.120.20">
    <property type="entry name" value="Apolipoprotein"/>
    <property type="match status" value="1"/>
</dbReference>
<reference evidence="3" key="1">
    <citation type="submission" date="2020-10" db="EMBL/GenBank/DDBJ databases">
        <title>Unveiling of a novel bifunctional photoreceptor, Dualchrome1, isolated from a cosmopolitan green alga.</title>
        <authorList>
            <person name="Suzuki S."/>
            <person name="Kawachi M."/>
        </authorList>
    </citation>
    <scope>NUCLEOTIDE SEQUENCE</scope>
    <source>
        <strain evidence="3">NIES 2893</strain>
    </source>
</reference>
<evidence type="ECO:0000313" key="4">
    <source>
        <dbReference type="Proteomes" id="UP000660262"/>
    </source>
</evidence>
<dbReference type="EMBL" id="BNJQ01000016">
    <property type="protein sequence ID" value="GHP07369.1"/>
    <property type="molecule type" value="Genomic_DNA"/>
</dbReference>
<organism evidence="3 4">
    <name type="scientific">Pycnococcus provasolii</name>
    <dbReference type="NCBI Taxonomy" id="41880"/>
    <lineage>
        <taxon>Eukaryota</taxon>
        <taxon>Viridiplantae</taxon>
        <taxon>Chlorophyta</taxon>
        <taxon>Pseudoscourfieldiophyceae</taxon>
        <taxon>Pseudoscourfieldiales</taxon>
        <taxon>Pycnococcaceae</taxon>
        <taxon>Pycnococcus</taxon>
    </lineage>
</organism>
<proteinExistence type="predicted"/>
<dbReference type="OrthoDB" id="2016421at2759"/>
<feature type="compositionally biased region" description="Polar residues" evidence="2">
    <location>
        <begin position="91"/>
        <end position="103"/>
    </location>
</feature>
<sequence length="750" mass="80985">MASRVVAPTGSLVRLAAVNTASASSGLGVSSSASAASASAASVAAASRLRHSVQAGGAFGFAACLTNEVRAAAQRSSTPTLRSMHHHRRTYCSTQTPPPKTQANASITNHANALKQQALQKANSLKQQATAVQSNLKNQATAMQSNLKNQATAVQSNLMQKQQEMRTFLQTQTQAITNSPRAVVTSIRTSIQKVTTTARTAINKQLTRLAAIPSSLYAKLKPHLPAFLSKRLDALFAAISRQLSAIAASPATARTKINQILTSLWQQYRLTVAGTTLVLSAYVLWRSSFAVAKQVVGLSETFAEFGILALASLSTVLVAYVGMRRYYSLDGETVFRLAMRRLNACDRVRDAIGHPLTASELRAYVITGGGLKWGKTKSSSAAATTTAAAAATSVSLVDMVRKYIQPSSSKPPPTPPPQSTSQTPEKVLTGKNFWSSILNFFSLPKYRSGRLHMLFPIRSLSHRGVVSLTAKKKNGRYVFKLLAVDLPAKAAATHASALASERAARAAAARRDSILGVGGFGGGVGPALYDDTSLLPSDDRGEEYKRIRECAHGTYAQPYRAARIYVDGDPERYEKDGVLSELRDPFLKSLDAQETIEAEDDEEEEQDEIEESEPPPNARVIEADVPALSEDSPYVTTSAEATSQSVAAAATLGNLKSQVIDSKKEMEQEVTADKTGRAKAAEDLRKAGVKMLLRDDVRLKAKESGSSTKREDVIDSVDARTSVGEMYFYEYAFEWFADRMSNLRRRRPVQ</sequence>
<feature type="region of interest" description="Disordered" evidence="2">
    <location>
        <begin position="596"/>
        <end position="619"/>
    </location>
</feature>
<dbReference type="Proteomes" id="UP000660262">
    <property type="component" value="Unassembled WGS sequence"/>
</dbReference>
<feature type="region of interest" description="Disordered" evidence="2">
    <location>
        <begin position="405"/>
        <end position="425"/>
    </location>
</feature>
<dbReference type="PANTHER" id="PTHR36354:SF2">
    <property type="entry name" value="IMPORT INNER MEMBRANE TRANSLOCASE SUBUNIT"/>
    <property type="match status" value="1"/>
</dbReference>
<evidence type="ECO:0000313" key="3">
    <source>
        <dbReference type="EMBL" id="GHP07369.1"/>
    </source>
</evidence>
<feature type="coiled-coil region" evidence="1">
    <location>
        <begin position="115"/>
        <end position="164"/>
    </location>
</feature>
<dbReference type="SUPFAM" id="SSF58113">
    <property type="entry name" value="Apolipoprotein A-I"/>
    <property type="match status" value="1"/>
</dbReference>
<gene>
    <name evidence="3" type="ORF">PPROV_000611000</name>
</gene>
<keyword evidence="1" id="KW-0175">Coiled coil</keyword>
<dbReference type="PANTHER" id="PTHR36354">
    <property type="entry name" value="IMPORT INNER MEMBRANE TRANSLOCASE SUBUNIT"/>
    <property type="match status" value="1"/>
</dbReference>
<feature type="compositionally biased region" description="Acidic residues" evidence="2">
    <location>
        <begin position="596"/>
        <end position="613"/>
    </location>
</feature>